<reference evidence="1 2" key="1">
    <citation type="journal article" date="2021" name="Elife">
        <title>Chloroplast acquisition without the gene transfer in kleptoplastic sea slugs, Plakobranchus ocellatus.</title>
        <authorList>
            <person name="Maeda T."/>
            <person name="Takahashi S."/>
            <person name="Yoshida T."/>
            <person name="Shimamura S."/>
            <person name="Takaki Y."/>
            <person name="Nagai Y."/>
            <person name="Toyoda A."/>
            <person name="Suzuki Y."/>
            <person name="Arimoto A."/>
            <person name="Ishii H."/>
            <person name="Satoh N."/>
            <person name="Nishiyama T."/>
            <person name="Hasebe M."/>
            <person name="Maruyama T."/>
            <person name="Minagawa J."/>
            <person name="Obokata J."/>
            <person name="Shigenobu S."/>
        </authorList>
    </citation>
    <scope>NUCLEOTIDE SEQUENCE [LARGE SCALE GENOMIC DNA]</scope>
</reference>
<dbReference type="EMBL" id="BMAT01011173">
    <property type="protein sequence ID" value="GFR68009.1"/>
    <property type="molecule type" value="Genomic_DNA"/>
</dbReference>
<organism evidence="1 2">
    <name type="scientific">Elysia marginata</name>
    <dbReference type="NCBI Taxonomy" id="1093978"/>
    <lineage>
        <taxon>Eukaryota</taxon>
        <taxon>Metazoa</taxon>
        <taxon>Spiralia</taxon>
        <taxon>Lophotrochozoa</taxon>
        <taxon>Mollusca</taxon>
        <taxon>Gastropoda</taxon>
        <taxon>Heterobranchia</taxon>
        <taxon>Euthyneura</taxon>
        <taxon>Panpulmonata</taxon>
        <taxon>Sacoglossa</taxon>
        <taxon>Placobranchoidea</taxon>
        <taxon>Plakobranchidae</taxon>
        <taxon>Elysia</taxon>
    </lineage>
</organism>
<evidence type="ECO:0000313" key="2">
    <source>
        <dbReference type="Proteomes" id="UP000762676"/>
    </source>
</evidence>
<evidence type="ECO:0000313" key="1">
    <source>
        <dbReference type="EMBL" id="GFR68009.1"/>
    </source>
</evidence>
<keyword evidence="2" id="KW-1185">Reference proteome</keyword>
<accession>A0AAV4F429</accession>
<dbReference type="Proteomes" id="UP000762676">
    <property type="component" value="Unassembled WGS sequence"/>
</dbReference>
<dbReference type="AlphaFoldDB" id="A0AAV4F429"/>
<proteinExistence type="predicted"/>
<comment type="caution">
    <text evidence="1">The sequence shown here is derived from an EMBL/GenBank/DDBJ whole genome shotgun (WGS) entry which is preliminary data.</text>
</comment>
<protein>
    <recommendedName>
        <fullName evidence="3">MIB/HERC2 domain-containing protein</fullName>
    </recommendedName>
</protein>
<sequence length="78" mass="8773">MINQDGQPVPDGKTFQSFINKTSWAWKSPGFTASQGNGETLVRPGRDLERPEVRGKNRNKGLGDVVAVRNGHWTWHKQ</sequence>
<gene>
    <name evidence="1" type="ORF">ElyMa_005597700</name>
</gene>
<evidence type="ECO:0008006" key="3">
    <source>
        <dbReference type="Google" id="ProtNLM"/>
    </source>
</evidence>
<name>A0AAV4F429_9GAST</name>